<keyword evidence="4" id="KW-0677">Repeat</keyword>
<comment type="subcellular location">
    <subcellularLocation>
        <location evidence="1">Cytoplasm</location>
        <location evidence="1">Cytoskeleton</location>
    </subcellularLocation>
</comment>
<organism evidence="13 14">
    <name type="scientific">Pavo cristatus</name>
    <name type="common">Indian peafowl</name>
    <name type="synonym">Blue peafowl</name>
    <dbReference type="NCBI Taxonomy" id="9049"/>
    <lineage>
        <taxon>Eukaryota</taxon>
        <taxon>Metazoa</taxon>
        <taxon>Chordata</taxon>
        <taxon>Craniata</taxon>
        <taxon>Vertebrata</taxon>
        <taxon>Euteleostomi</taxon>
        <taxon>Archelosauria</taxon>
        <taxon>Archosauria</taxon>
        <taxon>Dinosauria</taxon>
        <taxon>Saurischia</taxon>
        <taxon>Theropoda</taxon>
        <taxon>Coelurosauria</taxon>
        <taxon>Aves</taxon>
        <taxon>Neognathae</taxon>
        <taxon>Galloanserae</taxon>
        <taxon>Galliformes</taxon>
        <taxon>Phasianidae</taxon>
        <taxon>Phasianinae</taxon>
        <taxon>Pavo</taxon>
    </lineage>
</organism>
<evidence type="ECO:0000256" key="9">
    <source>
        <dbReference type="PROSITE-ProRule" id="PRU00125"/>
    </source>
</evidence>
<dbReference type="GO" id="GO:0061061">
    <property type="term" value="P:muscle structure development"/>
    <property type="evidence" value="ECO:0007669"/>
    <property type="project" value="TreeGrafter"/>
</dbReference>
<dbReference type="GO" id="GO:0007507">
    <property type="term" value="P:heart development"/>
    <property type="evidence" value="ECO:0007669"/>
    <property type="project" value="TreeGrafter"/>
</dbReference>
<dbReference type="Gene3D" id="2.10.110.10">
    <property type="entry name" value="Cysteine Rich Protein"/>
    <property type="match status" value="2"/>
</dbReference>
<evidence type="ECO:0000256" key="3">
    <source>
        <dbReference type="ARBA" id="ARBA00022723"/>
    </source>
</evidence>
<reference evidence="13" key="1">
    <citation type="submission" date="2025-08" db="UniProtKB">
        <authorList>
            <consortium name="Ensembl"/>
        </authorList>
    </citation>
    <scope>IDENTIFICATION</scope>
</reference>
<dbReference type="SMART" id="SM00228">
    <property type="entry name" value="PDZ"/>
    <property type="match status" value="1"/>
</dbReference>
<dbReference type="GO" id="GO:0003779">
    <property type="term" value="F:actin binding"/>
    <property type="evidence" value="ECO:0007669"/>
    <property type="project" value="TreeGrafter"/>
</dbReference>
<dbReference type="PROSITE" id="PS50106">
    <property type="entry name" value="PDZ"/>
    <property type="match status" value="1"/>
</dbReference>
<feature type="compositionally biased region" description="Low complexity" evidence="10">
    <location>
        <begin position="181"/>
        <end position="194"/>
    </location>
</feature>
<evidence type="ECO:0000256" key="1">
    <source>
        <dbReference type="ARBA" id="ARBA00004245"/>
    </source>
</evidence>
<dbReference type="InterPro" id="IPR001478">
    <property type="entry name" value="PDZ"/>
</dbReference>
<evidence type="ECO:0000313" key="14">
    <source>
        <dbReference type="Proteomes" id="UP000694428"/>
    </source>
</evidence>
<evidence type="ECO:0000256" key="5">
    <source>
        <dbReference type="ARBA" id="ARBA00022833"/>
    </source>
</evidence>
<dbReference type="SMART" id="SM00132">
    <property type="entry name" value="LIM"/>
    <property type="match status" value="2"/>
</dbReference>
<keyword evidence="6 9" id="KW-0440">LIM domain</keyword>
<feature type="region of interest" description="Disordered" evidence="10">
    <location>
        <begin position="163"/>
        <end position="237"/>
    </location>
</feature>
<dbReference type="AlphaFoldDB" id="A0A8C9L4Q1"/>
<feature type="compositionally biased region" description="Polar residues" evidence="10">
    <location>
        <begin position="214"/>
        <end position="237"/>
    </location>
</feature>
<dbReference type="GO" id="GO:0001725">
    <property type="term" value="C:stress fiber"/>
    <property type="evidence" value="ECO:0007669"/>
    <property type="project" value="TreeGrafter"/>
</dbReference>
<sequence length="426" mass="46493">MESYKVMLNGPAPWGFRLQGGKDFSMPLSISRLTPGGKAAQAGVGVGDWVLYIDGESTNAMTHIEAQNRIRACGDRLCLTLSRAQNHLGKPQKVGVAPVLKPQEHPSSPKYDPSKLHLIEDSEDWQPRNTSTQSRSFLKLAQLTGTDSCKSLRSLRVWGCLEPSAVSVPDPPPGAAMKTEPGLAPRTPAATPGPTSRPPWAVDPSFAERYAPDKTSTVLSKHSQPATPTPMQNRSSIVQAAQQAPEGPGRTPLCYKCNKIIRGRYLVALGHYYHPEEFTCCQCRKVLDEGGFFEEKGSVFCPKCYDTRYAPSCAKCKKKITGVSVSQSALHFPSLRPAYLCVPSSVPSCPAPGISCSFQPLVGFPVVWGAPSWLTAVLFQEVMHALKMTWHVQCFTCAICQTNLEGKTFYSKKDKPLCKSHAFSHV</sequence>
<dbReference type="PANTHER" id="PTHR24214:SF0">
    <property type="entry name" value="PDZ AND LIM DOMAIN PROTEIN 7"/>
    <property type="match status" value="1"/>
</dbReference>
<dbReference type="GO" id="GO:0046872">
    <property type="term" value="F:metal ion binding"/>
    <property type="evidence" value="ECO:0007669"/>
    <property type="project" value="UniProtKB-KW"/>
</dbReference>
<feature type="domain" description="LIM zinc-binding" evidence="11">
    <location>
        <begin position="252"/>
        <end position="311"/>
    </location>
</feature>
<dbReference type="Pfam" id="PF00595">
    <property type="entry name" value="PDZ"/>
    <property type="match status" value="1"/>
</dbReference>
<evidence type="ECO:0000259" key="12">
    <source>
        <dbReference type="PROSITE" id="PS50106"/>
    </source>
</evidence>
<proteinExistence type="predicted"/>
<evidence type="ECO:0000259" key="11">
    <source>
        <dbReference type="PROSITE" id="PS50023"/>
    </source>
</evidence>
<keyword evidence="5 9" id="KW-0862">Zinc</keyword>
<evidence type="ECO:0000313" key="13">
    <source>
        <dbReference type="Ensembl" id="ENSPSTP00000003334.1"/>
    </source>
</evidence>
<dbReference type="PANTHER" id="PTHR24214">
    <property type="entry name" value="PDZ AND LIM DOMAIN PROTEIN ZASP"/>
    <property type="match status" value="1"/>
</dbReference>
<dbReference type="CDD" id="cd06753">
    <property type="entry name" value="PDZ_PDLIM-like"/>
    <property type="match status" value="1"/>
</dbReference>
<name>A0A8C9L4Q1_PAVCR</name>
<dbReference type="InterPro" id="IPR050604">
    <property type="entry name" value="PDZ-LIM_domain"/>
</dbReference>
<feature type="domain" description="LIM zinc-binding" evidence="11">
    <location>
        <begin position="365"/>
        <end position="426"/>
    </location>
</feature>
<protein>
    <recommendedName>
        <fullName evidence="8">PDZ and LIM domain protein 7</fullName>
    </recommendedName>
</protein>
<dbReference type="FunFam" id="2.10.110.10:FF:000014">
    <property type="entry name" value="PDZ and LIM domain protein 5"/>
    <property type="match status" value="1"/>
</dbReference>
<keyword evidence="2" id="KW-0963">Cytoplasm</keyword>
<dbReference type="FunFam" id="2.30.42.10:FF:000019">
    <property type="entry name" value="LIM domain binding 3 isoform 1"/>
    <property type="match status" value="1"/>
</dbReference>
<dbReference type="InterPro" id="IPR036034">
    <property type="entry name" value="PDZ_sf"/>
</dbReference>
<reference evidence="13" key="2">
    <citation type="submission" date="2025-09" db="UniProtKB">
        <authorList>
            <consortium name="Ensembl"/>
        </authorList>
    </citation>
    <scope>IDENTIFICATION</scope>
</reference>
<keyword evidence="14" id="KW-1185">Reference proteome</keyword>
<evidence type="ECO:0000256" key="4">
    <source>
        <dbReference type="ARBA" id="ARBA00022737"/>
    </source>
</evidence>
<evidence type="ECO:0000256" key="8">
    <source>
        <dbReference type="ARBA" id="ARBA00039368"/>
    </source>
</evidence>
<dbReference type="GO" id="GO:0051371">
    <property type="term" value="F:muscle alpha-actinin binding"/>
    <property type="evidence" value="ECO:0007669"/>
    <property type="project" value="TreeGrafter"/>
</dbReference>
<dbReference type="Pfam" id="PF00412">
    <property type="entry name" value="LIM"/>
    <property type="match status" value="2"/>
</dbReference>
<dbReference type="SUPFAM" id="SSF57716">
    <property type="entry name" value="Glucocorticoid receptor-like (DNA-binding domain)"/>
    <property type="match status" value="3"/>
</dbReference>
<evidence type="ECO:0000256" key="6">
    <source>
        <dbReference type="ARBA" id="ARBA00023038"/>
    </source>
</evidence>
<dbReference type="PROSITE" id="PS50023">
    <property type="entry name" value="LIM_DOMAIN_2"/>
    <property type="match status" value="2"/>
</dbReference>
<dbReference type="Gene3D" id="2.30.42.10">
    <property type="match status" value="1"/>
</dbReference>
<keyword evidence="3 9" id="KW-0479">Metal-binding</keyword>
<feature type="domain" description="PDZ" evidence="12">
    <location>
        <begin position="9"/>
        <end position="85"/>
    </location>
</feature>
<evidence type="ECO:0000256" key="7">
    <source>
        <dbReference type="ARBA" id="ARBA00023212"/>
    </source>
</evidence>
<dbReference type="GO" id="GO:0030018">
    <property type="term" value="C:Z disc"/>
    <property type="evidence" value="ECO:0007669"/>
    <property type="project" value="TreeGrafter"/>
</dbReference>
<dbReference type="SUPFAM" id="SSF50156">
    <property type="entry name" value="PDZ domain-like"/>
    <property type="match status" value="1"/>
</dbReference>
<evidence type="ECO:0000256" key="2">
    <source>
        <dbReference type="ARBA" id="ARBA00022490"/>
    </source>
</evidence>
<accession>A0A8C9L4Q1</accession>
<evidence type="ECO:0000256" key="10">
    <source>
        <dbReference type="SAM" id="MobiDB-lite"/>
    </source>
</evidence>
<dbReference type="GO" id="GO:0005912">
    <property type="term" value="C:adherens junction"/>
    <property type="evidence" value="ECO:0007669"/>
    <property type="project" value="TreeGrafter"/>
</dbReference>
<dbReference type="Ensembl" id="ENSPSTT00000003493.1">
    <property type="protein sequence ID" value="ENSPSTP00000003334.1"/>
    <property type="gene ID" value="ENSPSTG00000002423.1"/>
</dbReference>
<dbReference type="Proteomes" id="UP000694428">
    <property type="component" value="Unplaced"/>
</dbReference>
<dbReference type="GO" id="GO:0031941">
    <property type="term" value="C:filamentous actin"/>
    <property type="evidence" value="ECO:0007669"/>
    <property type="project" value="TreeGrafter"/>
</dbReference>
<keyword evidence="7" id="KW-0206">Cytoskeleton</keyword>
<dbReference type="CDD" id="cd09452">
    <property type="entry name" value="LIM1_Enigma"/>
    <property type="match status" value="1"/>
</dbReference>
<dbReference type="GO" id="GO:0030036">
    <property type="term" value="P:actin cytoskeleton organization"/>
    <property type="evidence" value="ECO:0007669"/>
    <property type="project" value="TreeGrafter"/>
</dbReference>
<dbReference type="InterPro" id="IPR001781">
    <property type="entry name" value="Znf_LIM"/>
</dbReference>